<evidence type="ECO:0000313" key="2">
    <source>
        <dbReference type="Proteomes" id="UP001501126"/>
    </source>
</evidence>
<evidence type="ECO:0008006" key="3">
    <source>
        <dbReference type="Google" id="ProtNLM"/>
    </source>
</evidence>
<dbReference type="EMBL" id="BAAAFH010000011">
    <property type="protein sequence ID" value="GAA0875981.1"/>
    <property type="molecule type" value="Genomic_DNA"/>
</dbReference>
<dbReference type="RefSeq" id="WP_343788009.1">
    <property type="nucleotide sequence ID" value="NZ_BAAAFH010000011.1"/>
</dbReference>
<name>A0ABN1MRI7_9FLAO</name>
<reference evidence="1 2" key="1">
    <citation type="journal article" date="2019" name="Int. J. Syst. Evol. Microbiol.">
        <title>The Global Catalogue of Microorganisms (GCM) 10K type strain sequencing project: providing services to taxonomists for standard genome sequencing and annotation.</title>
        <authorList>
            <consortium name="The Broad Institute Genomics Platform"/>
            <consortium name="The Broad Institute Genome Sequencing Center for Infectious Disease"/>
            <person name="Wu L."/>
            <person name="Ma J."/>
        </authorList>
    </citation>
    <scope>NUCLEOTIDE SEQUENCE [LARGE SCALE GENOMIC DNA]</scope>
    <source>
        <strain evidence="1 2">JCM 16083</strain>
    </source>
</reference>
<gene>
    <name evidence="1" type="ORF">GCM10009118_23900</name>
</gene>
<dbReference type="Proteomes" id="UP001501126">
    <property type="component" value="Unassembled WGS sequence"/>
</dbReference>
<organism evidence="1 2">
    <name type="scientific">Wandonia haliotis</name>
    <dbReference type="NCBI Taxonomy" id="574963"/>
    <lineage>
        <taxon>Bacteria</taxon>
        <taxon>Pseudomonadati</taxon>
        <taxon>Bacteroidota</taxon>
        <taxon>Flavobacteriia</taxon>
        <taxon>Flavobacteriales</taxon>
        <taxon>Crocinitomicaceae</taxon>
        <taxon>Wandonia</taxon>
    </lineage>
</organism>
<proteinExistence type="predicted"/>
<protein>
    <recommendedName>
        <fullName evidence="3">LAGLIDADG homing endonuclease</fullName>
    </recommendedName>
</protein>
<evidence type="ECO:0000313" key="1">
    <source>
        <dbReference type="EMBL" id="GAA0875981.1"/>
    </source>
</evidence>
<sequence length="259" mass="31269">MMLQFGIFEWGETVRKLKNAGCKFGNPSIFNSQIEKRLKTLSYFRYTKVNVTIVDSRIEFDTFEEKRYITIYVPLTEKIYTYKSEVERSKYVTYEALKFLFEQKNWNLADLDKIFEEEFRQYTVSGTFKNKVGKHTYSLVMVHIEDRAYWMIEIKKGRTRTHFKVFAEIKPVIIFLALYFEKFNVEEEDVIGFYNHYENVYTQINLKENKFKVFSPEKDPKENSDLMKEALHHWNTYLCNPVDTLEWELFDLPLDKIQI</sequence>
<comment type="caution">
    <text evidence="1">The sequence shown here is derived from an EMBL/GenBank/DDBJ whole genome shotgun (WGS) entry which is preliminary data.</text>
</comment>
<accession>A0ABN1MRI7</accession>
<keyword evidence="2" id="KW-1185">Reference proteome</keyword>